<evidence type="ECO:0000313" key="2">
    <source>
        <dbReference type="Proteomes" id="UP001057402"/>
    </source>
</evidence>
<dbReference type="EMBL" id="CM042887">
    <property type="protein sequence ID" value="KAI4329650.1"/>
    <property type="molecule type" value="Genomic_DNA"/>
</dbReference>
<proteinExistence type="predicted"/>
<comment type="caution">
    <text evidence="1">The sequence shown here is derived from an EMBL/GenBank/DDBJ whole genome shotgun (WGS) entry which is preliminary data.</text>
</comment>
<evidence type="ECO:0000313" key="1">
    <source>
        <dbReference type="EMBL" id="KAI4329650.1"/>
    </source>
</evidence>
<dbReference type="Proteomes" id="UP001057402">
    <property type="component" value="Chromosome 8"/>
</dbReference>
<gene>
    <name evidence="1" type="ORF">MLD38_028012</name>
</gene>
<protein>
    <submittedName>
        <fullName evidence="1">Uncharacterized protein</fullName>
    </submittedName>
</protein>
<organism evidence="1 2">
    <name type="scientific">Melastoma candidum</name>
    <dbReference type="NCBI Taxonomy" id="119954"/>
    <lineage>
        <taxon>Eukaryota</taxon>
        <taxon>Viridiplantae</taxon>
        <taxon>Streptophyta</taxon>
        <taxon>Embryophyta</taxon>
        <taxon>Tracheophyta</taxon>
        <taxon>Spermatophyta</taxon>
        <taxon>Magnoliopsida</taxon>
        <taxon>eudicotyledons</taxon>
        <taxon>Gunneridae</taxon>
        <taxon>Pentapetalae</taxon>
        <taxon>rosids</taxon>
        <taxon>malvids</taxon>
        <taxon>Myrtales</taxon>
        <taxon>Melastomataceae</taxon>
        <taxon>Melastomatoideae</taxon>
        <taxon>Melastomateae</taxon>
        <taxon>Melastoma</taxon>
    </lineage>
</organism>
<sequence length="104" mass="11734">MDSEQRSSPFSDGRGKNSAGSALYDSFELREINRQLSNALGHDGLNWSLSPYTRHLSSPVYNRCLHHIYKENAVSSKKISRKSLPRERKVAGDRPINSDRGFLA</sequence>
<name>A0ACB9MZM5_9MYRT</name>
<reference evidence="2" key="1">
    <citation type="journal article" date="2023" name="Front. Plant Sci.">
        <title>Chromosomal-level genome assembly of Melastoma candidum provides insights into trichome evolution.</title>
        <authorList>
            <person name="Zhong Y."/>
            <person name="Wu W."/>
            <person name="Sun C."/>
            <person name="Zou P."/>
            <person name="Liu Y."/>
            <person name="Dai S."/>
            <person name="Zhou R."/>
        </authorList>
    </citation>
    <scope>NUCLEOTIDE SEQUENCE [LARGE SCALE GENOMIC DNA]</scope>
</reference>
<keyword evidence="2" id="KW-1185">Reference proteome</keyword>
<accession>A0ACB9MZM5</accession>